<organism evidence="9 10">
    <name type="scientific">Phytohabitans suffuscus</name>
    <dbReference type="NCBI Taxonomy" id="624315"/>
    <lineage>
        <taxon>Bacteria</taxon>
        <taxon>Bacillati</taxon>
        <taxon>Actinomycetota</taxon>
        <taxon>Actinomycetes</taxon>
        <taxon>Micromonosporales</taxon>
        <taxon>Micromonosporaceae</taxon>
    </lineage>
</organism>
<feature type="transmembrane region" description="Helical" evidence="7">
    <location>
        <begin position="168"/>
        <end position="192"/>
    </location>
</feature>
<feature type="transmembrane region" description="Helical" evidence="7">
    <location>
        <begin position="276"/>
        <end position="299"/>
    </location>
</feature>
<dbReference type="InterPro" id="IPR000515">
    <property type="entry name" value="MetI-like"/>
</dbReference>
<feature type="domain" description="ABC transmembrane type-1" evidence="8">
    <location>
        <begin position="95"/>
        <end position="292"/>
    </location>
</feature>
<evidence type="ECO:0000259" key="8">
    <source>
        <dbReference type="PROSITE" id="PS50928"/>
    </source>
</evidence>
<dbReference type="RefSeq" id="WP_173165384.1">
    <property type="nucleotide sequence ID" value="NZ_AP022871.1"/>
</dbReference>
<dbReference type="Gene3D" id="1.10.3720.10">
    <property type="entry name" value="MetI-like"/>
    <property type="match status" value="1"/>
</dbReference>
<protein>
    <submittedName>
        <fullName evidence="9">Glutathione ABC transporter permease</fullName>
    </submittedName>
</protein>
<evidence type="ECO:0000256" key="4">
    <source>
        <dbReference type="ARBA" id="ARBA00022692"/>
    </source>
</evidence>
<evidence type="ECO:0000256" key="1">
    <source>
        <dbReference type="ARBA" id="ARBA00004651"/>
    </source>
</evidence>
<reference evidence="9 10" key="2">
    <citation type="submission" date="2020-03" db="EMBL/GenBank/DDBJ databases">
        <authorList>
            <person name="Ichikawa N."/>
            <person name="Kimura A."/>
            <person name="Kitahashi Y."/>
            <person name="Uohara A."/>
        </authorList>
    </citation>
    <scope>NUCLEOTIDE SEQUENCE [LARGE SCALE GENOMIC DNA]</scope>
    <source>
        <strain evidence="9 10">NBRC 105367</strain>
    </source>
</reference>
<feature type="transmembrane region" description="Helical" evidence="7">
    <location>
        <begin position="134"/>
        <end position="156"/>
    </location>
</feature>
<keyword evidence="4 7" id="KW-0812">Transmembrane</keyword>
<dbReference type="InterPro" id="IPR035906">
    <property type="entry name" value="MetI-like_sf"/>
</dbReference>
<sequence length="311" mass="33626">MGRYVLLNVIRGILTLLAISVIVFFLARLTGDPIDVLGPENMAPIDEQALRDKWGLNGSLVEQYFAFLGNAVRGDFGPSFKYPDESATSVIADRIPRSLQLGLAGVLLTVLIGIPLGVLAAARRGSWYDRVAKGIALFGQSVPEFWLAIMLVWVFAVQLGVVRTSGRAGWSSIVLPSIVMAVFGIAALLRLFRSSMLDTLGSEYVKLARLKGLPRSRVVWKHALKPAASGPLTFFATIAVRLLTGATVVEIVFAWPGAGLLAYEAANARDFPVVQALAMITSTAIVVMNLLVDILYAYLDPRVRLGQKVMA</sequence>
<evidence type="ECO:0000256" key="6">
    <source>
        <dbReference type="ARBA" id="ARBA00023136"/>
    </source>
</evidence>
<dbReference type="PANTHER" id="PTHR43163:SF6">
    <property type="entry name" value="DIPEPTIDE TRANSPORT SYSTEM PERMEASE PROTEIN DPPB-RELATED"/>
    <property type="match status" value="1"/>
</dbReference>
<dbReference type="GO" id="GO:0005886">
    <property type="term" value="C:plasma membrane"/>
    <property type="evidence" value="ECO:0007669"/>
    <property type="project" value="UniProtKB-SubCell"/>
</dbReference>
<dbReference type="EMBL" id="AP022871">
    <property type="protein sequence ID" value="BCB91867.1"/>
    <property type="molecule type" value="Genomic_DNA"/>
</dbReference>
<dbReference type="PROSITE" id="PS50928">
    <property type="entry name" value="ABC_TM1"/>
    <property type="match status" value="1"/>
</dbReference>
<reference evidence="9 10" key="1">
    <citation type="submission" date="2020-03" db="EMBL/GenBank/DDBJ databases">
        <title>Whole genome shotgun sequence of Phytohabitans suffuscus NBRC 105367.</title>
        <authorList>
            <person name="Komaki H."/>
            <person name="Tamura T."/>
        </authorList>
    </citation>
    <scope>NUCLEOTIDE SEQUENCE [LARGE SCALE GENOMIC DNA]</scope>
    <source>
        <strain evidence="9 10">NBRC 105367</strain>
    </source>
</reference>
<dbReference type="KEGG" id="psuu:Psuf_091800"/>
<dbReference type="PANTHER" id="PTHR43163">
    <property type="entry name" value="DIPEPTIDE TRANSPORT SYSTEM PERMEASE PROTEIN DPPB-RELATED"/>
    <property type="match status" value="1"/>
</dbReference>
<evidence type="ECO:0000256" key="3">
    <source>
        <dbReference type="ARBA" id="ARBA00022475"/>
    </source>
</evidence>
<evidence type="ECO:0000256" key="2">
    <source>
        <dbReference type="ARBA" id="ARBA00022448"/>
    </source>
</evidence>
<feature type="transmembrane region" description="Helical" evidence="7">
    <location>
        <begin position="12"/>
        <end position="31"/>
    </location>
</feature>
<evidence type="ECO:0000256" key="5">
    <source>
        <dbReference type="ARBA" id="ARBA00022989"/>
    </source>
</evidence>
<dbReference type="Pfam" id="PF00528">
    <property type="entry name" value="BPD_transp_1"/>
    <property type="match status" value="1"/>
</dbReference>
<keyword evidence="6 7" id="KW-0472">Membrane</keyword>
<comment type="similarity">
    <text evidence="7">Belongs to the binding-protein-dependent transport system permease family.</text>
</comment>
<keyword evidence="10" id="KW-1185">Reference proteome</keyword>
<proteinExistence type="inferred from homology"/>
<keyword evidence="3" id="KW-1003">Cell membrane</keyword>
<dbReference type="GO" id="GO:0055085">
    <property type="term" value="P:transmembrane transport"/>
    <property type="evidence" value="ECO:0007669"/>
    <property type="project" value="InterPro"/>
</dbReference>
<evidence type="ECO:0000313" key="9">
    <source>
        <dbReference type="EMBL" id="BCB91867.1"/>
    </source>
</evidence>
<dbReference type="CDD" id="cd06261">
    <property type="entry name" value="TM_PBP2"/>
    <property type="match status" value="1"/>
</dbReference>
<gene>
    <name evidence="9" type="primary">appB</name>
    <name evidence="9" type="ORF">Psuf_091800</name>
</gene>
<comment type="subcellular location">
    <subcellularLocation>
        <location evidence="1 7">Cell membrane</location>
        <topology evidence="1 7">Multi-pass membrane protein</topology>
    </subcellularLocation>
</comment>
<name>A0A6F8Z0F2_9ACTN</name>
<keyword evidence="5 7" id="KW-1133">Transmembrane helix</keyword>
<keyword evidence="2 7" id="KW-0813">Transport</keyword>
<accession>A0A6F8Z0F2</accession>
<evidence type="ECO:0000313" key="10">
    <source>
        <dbReference type="Proteomes" id="UP000503011"/>
    </source>
</evidence>
<feature type="transmembrane region" description="Helical" evidence="7">
    <location>
        <begin position="101"/>
        <end position="122"/>
    </location>
</feature>
<evidence type="ECO:0000256" key="7">
    <source>
        <dbReference type="RuleBase" id="RU363032"/>
    </source>
</evidence>
<feature type="transmembrane region" description="Helical" evidence="7">
    <location>
        <begin position="232"/>
        <end position="256"/>
    </location>
</feature>
<dbReference type="SUPFAM" id="SSF161098">
    <property type="entry name" value="MetI-like"/>
    <property type="match status" value="1"/>
</dbReference>
<dbReference type="AlphaFoldDB" id="A0A6F8Z0F2"/>
<dbReference type="Proteomes" id="UP000503011">
    <property type="component" value="Chromosome"/>
</dbReference>